<dbReference type="CDD" id="cd04252">
    <property type="entry name" value="AAK_NAGK-fArgBP"/>
    <property type="match status" value="1"/>
</dbReference>
<dbReference type="GO" id="GO:0006526">
    <property type="term" value="P:L-arginine biosynthetic process"/>
    <property type="evidence" value="ECO:0007669"/>
    <property type="project" value="UniProtKB-UniPathway"/>
</dbReference>
<dbReference type="GO" id="GO:0005737">
    <property type="term" value="C:cytoplasm"/>
    <property type="evidence" value="ECO:0007669"/>
    <property type="project" value="InterPro"/>
</dbReference>
<dbReference type="NCBIfam" id="TIGR00761">
    <property type="entry name" value="argB"/>
    <property type="match status" value="1"/>
</dbReference>
<dbReference type="Gene3D" id="3.40.1160.10">
    <property type="entry name" value="Acetylglutamate kinase-like"/>
    <property type="match status" value="1"/>
</dbReference>
<sequence>MPETRNTIVRLLQNIGSRKEVEQYLKQFASVESKQFAVIKVGGGVLRHDLEALASSLSFLHQVGLFPIVVLGGGPQLNEALDEAGIETPRIDGMRVTSPDALEVARKVFRDVNLQLVDALEALGTHARPITSGVFEAELLDHERFGLVGEVRGIHTEAIVSAIRSGCLPILSSLGETPSGQIVNINADVAARELALRVEPFKIVFLTPTGGLLDQYDRIIPSVNLTEDFDSLMQQDWIHSGMRLKLQQIKELLDQLPLSSSVSITTPGQLAKELFTHRGSGTLVRRGEAVHCHPSLDGLDQGRIRELLEACFQRQLAEDYFALKPFHRIYLTDSYRATAILTLEEGLPYLDKFGVTRKAQGEGLGQSLWARMKRENSKLFWRARTENPINKWYFQESEGTYREGPWTVFWYGMESFEEMKRCVEIALAMPATFFEHAVADN</sequence>
<comment type="pathway">
    <text evidence="1">Amino-acid biosynthesis; L-arginine biosynthesis; N(2)-acetyl-L-ornithine from L-glutamate: step 2/4.</text>
</comment>
<dbReference type="GO" id="GO:0005524">
    <property type="term" value="F:ATP binding"/>
    <property type="evidence" value="ECO:0007669"/>
    <property type="project" value="UniProtKB-KW"/>
</dbReference>
<keyword evidence="8 16" id="KW-0418">Kinase</keyword>
<dbReference type="EC" id="2.7.2.8" evidence="2"/>
<keyword evidence="17" id="KW-1185">Reference proteome</keyword>
<evidence type="ECO:0000256" key="7">
    <source>
        <dbReference type="ARBA" id="ARBA00022741"/>
    </source>
</evidence>
<evidence type="ECO:0000259" key="15">
    <source>
        <dbReference type="PROSITE" id="PS51731"/>
    </source>
</evidence>
<keyword evidence="9" id="KW-0067">ATP-binding</keyword>
<organism evidence="16 17">
    <name type="scientific">Lujinxingia vulgaris</name>
    <dbReference type="NCBI Taxonomy" id="2600176"/>
    <lineage>
        <taxon>Bacteria</taxon>
        <taxon>Deltaproteobacteria</taxon>
        <taxon>Bradymonadales</taxon>
        <taxon>Lujinxingiaceae</taxon>
        <taxon>Lujinxingia</taxon>
    </lineage>
</organism>
<dbReference type="GO" id="GO:0003991">
    <property type="term" value="F:acetylglutamate kinase activity"/>
    <property type="evidence" value="ECO:0007669"/>
    <property type="project" value="UniProtKB-EC"/>
</dbReference>
<dbReference type="SUPFAM" id="SSF53633">
    <property type="entry name" value="Carbamate kinase-like"/>
    <property type="match status" value="1"/>
</dbReference>
<dbReference type="CDD" id="cd04264">
    <property type="entry name" value="DUF619-NAGS"/>
    <property type="match status" value="1"/>
</dbReference>
<dbReference type="InterPro" id="IPR041734">
    <property type="entry name" value="NAGK-fArgBP"/>
</dbReference>
<evidence type="ECO:0000313" key="17">
    <source>
        <dbReference type="Proteomes" id="UP000321412"/>
    </source>
</evidence>
<dbReference type="Proteomes" id="UP000321412">
    <property type="component" value="Unassembled WGS sequence"/>
</dbReference>
<evidence type="ECO:0000256" key="6">
    <source>
        <dbReference type="ARBA" id="ARBA00022679"/>
    </source>
</evidence>
<dbReference type="Pfam" id="PF00696">
    <property type="entry name" value="AA_kinase"/>
    <property type="match status" value="1"/>
</dbReference>
<keyword evidence="7" id="KW-0547">Nucleotide-binding</keyword>
<keyword evidence="6 16" id="KW-0808">Transferase</keyword>
<comment type="caution">
    <text evidence="16">The sequence shown here is derived from an EMBL/GenBank/DDBJ whole genome shotgun (WGS) entry which is preliminary data.</text>
</comment>
<dbReference type="InterPro" id="IPR001048">
    <property type="entry name" value="Asp/Glu/Uridylate_kinase"/>
</dbReference>
<comment type="catalytic activity">
    <reaction evidence="12">
        <text>N-acetyl-L-glutamate + ATP = N-acetyl-L-glutamyl 5-phosphate + ADP</text>
        <dbReference type="Rhea" id="RHEA:14629"/>
        <dbReference type="ChEBI" id="CHEBI:30616"/>
        <dbReference type="ChEBI" id="CHEBI:44337"/>
        <dbReference type="ChEBI" id="CHEBI:57936"/>
        <dbReference type="ChEBI" id="CHEBI:456216"/>
        <dbReference type="EC" id="2.7.2.8"/>
    </reaction>
</comment>
<proteinExistence type="inferred from homology"/>
<evidence type="ECO:0000256" key="12">
    <source>
        <dbReference type="ARBA" id="ARBA00048141"/>
    </source>
</evidence>
<dbReference type="PROSITE" id="PS51731">
    <property type="entry name" value="GNAT_NAGS"/>
    <property type="match status" value="1"/>
</dbReference>
<accession>A0A5C6X8R9</accession>
<dbReference type="OrthoDB" id="9803155at2"/>
<evidence type="ECO:0000256" key="4">
    <source>
        <dbReference type="ARBA" id="ARBA00022571"/>
    </source>
</evidence>
<feature type="site" description="Transition state stabilizer" evidence="14">
    <location>
        <position position="40"/>
    </location>
</feature>
<evidence type="ECO:0000256" key="8">
    <source>
        <dbReference type="ARBA" id="ARBA00022777"/>
    </source>
</evidence>
<evidence type="ECO:0000256" key="3">
    <source>
        <dbReference type="ARBA" id="ARBA00021197"/>
    </source>
</evidence>
<feature type="site" description="Transition state stabilizer" evidence="14">
    <location>
        <position position="245"/>
    </location>
</feature>
<evidence type="ECO:0000256" key="1">
    <source>
        <dbReference type="ARBA" id="ARBA00004828"/>
    </source>
</evidence>
<evidence type="ECO:0000256" key="11">
    <source>
        <dbReference type="ARBA" id="ARBA00030639"/>
    </source>
</evidence>
<dbReference type="EMBL" id="VOSM01000002">
    <property type="protein sequence ID" value="TXD38282.1"/>
    <property type="molecule type" value="Genomic_DNA"/>
</dbReference>
<evidence type="ECO:0000256" key="2">
    <source>
        <dbReference type="ARBA" id="ARBA00013065"/>
    </source>
</evidence>
<dbReference type="AlphaFoldDB" id="A0A5C6X8R9"/>
<reference evidence="16 17" key="1">
    <citation type="submission" date="2019-08" db="EMBL/GenBank/DDBJ databases">
        <title>Bradymonadales sp. TMQ4.</title>
        <authorList>
            <person name="Liang Q."/>
        </authorList>
    </citation>
    <scope>NUCLEOTIDE SEQUENCE [LARGE SCALE GENOMIC DNA]</scope>
    <source>
        <strain evidence="16 17">TMQ4</strain>
    </source>
</reference>
<dbReference type="FunFam" id="3.40.1160.10:FF:000046">
    <property type="entry name" value="N-acetylglutamate kinase / N-acetylglutamate synthase"/>
    <property type="match status" value="1"/>
</dbReference>
<dbReference type="RefSeq" id="WP_146980225.1">
    <property type="nucleotide sequence ID" value="NZ_VOSM01000002.1"/>
</dbReference>
<gene>
    <name evidence="16" type="ORF">FRC98_05150</name>
</gene>
<evidence type="ECO:0000313" key="16">
    <source>
        <dbReference type="EMBL" id="TXD38282.1"/>
    </source>
</evidence>
<dbReference type="InterPro" id="IPR036393">
    <property type="entry name" value="AceGlu_kinase-like_sf"/>
</dbReference>
<dbReference type="Pfam" id="PF04768">
    <property type="entry name" value="NAT"/>
    <property type="match status" value="1"/>
</dbReference>
<dbReference type="GO" id="GO:0004042">
    <property type="term" value="F:L-glutamate N-acetyltransferase activity"/>
    <property type="evidence" value="ECO:0007669"/>
    <property type="project" value="TreeGrafter"/>
</dbReference>
<feature type="domain" description="N-acetyltransferase" evidence="15">
    <location>
        <begin position="288"/>
        <end position="434"/>
    </location>
</feature>
<dbReference type="PANTHER" id="PTHR23342">
    <property type="entry name" value="N-ACETYLGLUTAMATE SYNTHASE"/>
    <property type="match status" value="1"/>
</dbReference>
<dbReference type="InterPro" id="IPR004662">
    <property type="entry name" value="AcgluKinase_fam"/>
</dbReference>
<dbReference type="UniPathway" id="UPA00068">
    <property type="reaction ID" value="UER00107"/>
</dbReference>
<dbReference type="Gene3D" id="3.40.630.30">
    <property type="match status" value="1"/>
</dbReference>
<name>A0A5C6X8R9_9DELT</name>
<dbReference type="PANTHER" id="PTHR23342:SF0">
    <property type="entry name" value="N-ACETYLGLUTAMATE SYNTHASE, MITOCHONDRIAL"/>
    <property type="match status" value="1"/>
</dbReference>
<dbReference type="InterPro" id="IPR011242">
    <property type="entry name" value="ArgB_GNAT"/>
</dbReference>
<dbReference type="NCBIfam" id="NF003386">
    <property type="entry name" value="PRK04531.1-1"/>
    <property type="match status" value="1"/>
</dbReference>
<comment type="similarity">
    <text evidence="13">In the N-terminal section; belongs to the acetylglutamate kinase family. ArgB subfamily.</text>
</comment>
<dbReference type="InterPro" id="IPR006855">
    <property type="entry name" value="Vertebrate-like_GNAT_dom"/>
</dbReference>
<keyword evidence="4" id="KW-0055">Arginine biosynthesis</keyword>
<evidence type="ECO:0000256" key="5">
    <source>
        <dbReference type="ARBA" id="ARBA00022605"/>
    </source>
</evidence>
<evidence type="ECO:0000256" key="14">
    <source>
        <dbReference type="PIRSR" id="PIRSR036441-51"/>
    </source>
</evidence>
<evidence type="ECO:0000256" key="9">
    <source>
        <dbReference type="ARBA" id="ARBA00022840"/>
    </source>
</evidence>
<protein>
    <recommendedName>
        <fullName evidence="3">Acetylglutamate kinase</fullName>
        <ecNumber evidence="2">2.7.2.8</ecNumber>
    </recommendedName>
    <alternativeName>
        <fullName evidence="10">N-acetyl-L-glutamate 5-phosphotransferase</fullName>
    </alternativeName>
    <alternativeName>
        <fullName evidence="11">NAG kinase</fullName>
    </alternativeName>
</protein>
<dbReference type="NCBIfam" id="NF003387">
    <property type="entry name" value="PRK04531.1-2"/>
    <property type="match status" value="1"/>
</dbReference>
<dbReference type="PIRSF" id="PIRSF036441">
    <property type="entry name" value="NAGK_DUF619"/>
    <property type="match status" value="1"/>
</dbReference>
<evidence type="ECO:0000256" key="10">
    <source>
        <dbReference type="ARBA" id="ARBA00030178"/>
    </source>
</evidence>
<evidence type="ECO:0000256" key="13">
    <source>
        <dbReference type="ARBA" id="ARBA00061305"/>
    </source>
</evidence>
<keyword evidence="5" id="KW-0028">Amino-acid biosynthesis</keyword>